<feature type="transmembrane region" description="Helical" evidence="1">
    <location>
        <begin position="183"/>
        <end position="202"/>
    </location>
</feature>
<evidence type="ECO:0000256" key="1">
    <source>
        <dbReference type="SAM" id="Phobius"/>
    </source>
</evidence>
<feature type="transmembrane region" description="Helical" evidence="1">
    <location>
        <begin position="60"/>
        <end position="79"/>
    </location>
</feature>
<gene>
    <name evidence="2" type="ORF">SAMN04488021_14135</name>
</gene>
<proteinExistence type="predicted"/>
<dbReference type="OrthoDB" id="7779051at2"/>
<keyword evidence="1" id="KW-0472">Membrane</keyword>
<dbReference type="STRING" id="34004.SAMN04488021_14135"/>
<feature type="transmembrane region" description="Helical" evidence="1">
    <location>
        <begin position="150"/>
        <end position="171"/>
    </location>
</feature>
<reference evidence="2 3" key="1">
    <citation type="submission" date="2016-10" db="EMBL/GenBank/DDBJ databases">
        <authorList>
            <person name="de Groot N.N."/>
        </authorList>
    </citation>
    <scope>NUCLEOTIDE SEQUENCE [LARGE SCALE GENOMIC DNA]</scope>
    <source>
        <strain evidence="2 3">DSM 8537</strain>
    </source>
</reference>
<feature type="transmembrane region" description="Helical" evidence="1">
    <location>
        <begin position="125"/>
        <end position="144"/>
    </location>
</feature>
<dbReference type="AlphaFoldDB" id="A0A1I3DRI3"/>
<sequence>MSRIGTNLLTLAALVFVASTMLYAFWPAAPVPPSPPADSLVLSEQVPPVDLAQLFLRPDSPAMTGLLAATWAALGYHALRLRLEGRRLARARQAAEIEGRPLPPQGAGPPVPGDLLRLHERDGNLAEHGPLIVSLLVGALWPWLLSPYPLISFLLSTVTLAGTLAAALRGVRVGPVVQRSSTLGFVAGWALLVSFALFTGLLEQRLGVPQTSAALIALLIGAVAAVGVQLRMPKRIGFSVALIWGLIGIAAGTVTTDATIATATVVAIAIIAVALVRVTT</sequence>
<accession>A0A1I3DRI3</accession>
<name>A0A1I3DRI3_9RHOB</name>
<dbReference type="EMBL" id="FOPU01000041">
    <property type="protein sequence ID" value="SFH89273.1"/>
    <property type="molecule type" value="Genomic_DNA"/>
</dbReference>
<keyword evidence="1" id="KW-1133">Transmembrane helix</keyword>
<protein>
    <submittedName>
        <fullName evidence="2">Uncharacterized protein</fullName>
    </submittedName>
</protein>
<evidence type="ECO:0000313" key="3">
    <source>
        <dbReference type="Proteomes" id="UP000183635"/>
    </source>
</evidence>
<feature type="transmembrane region" description="Helical" evidence="1">
    <location>
        <begin position="208"/>
        <end position="228"/>
    </location>
</feature>
<organism evidence="2 3">
    <name type="scientific">Paracoccus aminovorans</name>
    <dbReference type="NCBI Taxonomy" id="34004"/>
    <lineage>
        <taxon>Bacteria</taxon>
        <taxon>Pseudomonadati</taxon>
        <taxon>Pseudomonadota</taxon>
        <taxon>Alphaproteobacteria</taxon>
        <taxon>Rhodobacterales</taxon>
        <taxon>Paracoccaceae</taxon>
        <taxon>Paracoccus</taxon>
    </lineage>
</organism>
<dbReference type="Proteomes" id="UP000183635">
    <property type="component" value="Unassembled WGS sequence"/>
</dbReference>
<dbReference type="RefSeq" id="WP_074970222.1">
    <property type="nucleotide sequence ID" value="NZ_CBCRYP010000039.1"/>
</dbReference>
<feature type="transmembrane region" description="Helical" evidence="1">
    <location>
        <begin position="235"/>
        <end position="254"/>
    </location>
</feature>
<keyword evidence="3" id="KW-1185">Reference proteome</keyword>
<evidence type="ECO:0000313" key="2">
    <source>
        <dbReference type="EMBL" id="SFH89273.1"/>
    </source>
</evidence>
<keyword evidence="1" id="KW-0812">Transmembrane</keyword>
<feature type="transmembrane region" description="Helical" evidence="1">
    <location>
        <begin position="260"/>
        <end position="278"/>
    </location>
</feature>